<evidence type="ECO:0000259" key="3">
    <source>
        <dbReference type="Pfam" id="PF05368"/>
    </source>
</evidence>
<dbReference type="Gene3D" id="3.90.25.10">
    <property type="entry name" value="UDP-galactose 4-epimerase, domain 1"/>
    <property type="match status" value="1"/>
</dbReference>
<reference evidence="4 5" key="1">
    <citation type="submission" date="2023-03" db="EMBL/GenBank/DDBJ databases">
        <title>Genome sequence of Lichtheimia ornata CBS 291.66.</title>
        <authorList>
            <person name="Mohabir J.T."/>
            <person name="Shea T.P."/>
            <person name="Kurbessoian T."/>
            <person name="Berby B."/>
            <person name="Fontaine J."/>
            <person name="Livny J."/>
            <person name="Gnirke A."/>
            <person name="Stajich J.E."/>
            <person name="Cuomo C.A."/>
        </authorList>
    </citation>
    <scope>NUCLEOTIDE SEQUENCE [LARGE SCALE GENOMIC DNA]</scope>
    <source>
        <strain evidence="4">CBS 291.66</strain>
    </source>
</reference>
<dbReference type="Gene3D" id="3.40.50.720">
    <property type="entry name" value="NAD(P)-binding Rossmann-like Domain"/>
    <property type="match status" value="1"/>
</dbReference>
<gene>
    <name evidence="4" type="ORF">O0I10_013152</name>
</gene>
<dbReference type="AlphaFoldDB" id="A0AAD7UQU9"/>
<protein>
    <recommendedName>
        <fullName evidence="3">NmrA-like domain-containing protein</fullName>
    </recommendedName>
</protein>
<dbReference type="CDD" id="cd05251">
    <property type="entry name" value="NmrA_like_SDR_a"/>
    <property type="match status" value="1"/>
</dbReference>
<dbReference type="InterPro" id="IPR036291">
    <property type="entry name" value="NAD(P)-bd_dom_sf"/>
</dbReference>
<dbReference type="GeneID" id="83220426"/>
<feature type="domain" description="NmrA-like" evidence="3">
    <location>
        <begin position="4"/>
        <end position="271"/>
    </location>
</feature>
<evidence type="ECO:0000313" key="5">
    <source>
        <dbReference type="Proteomes" id="UP001234581"/>
    </source>
</evidence>
<dbReference type="EMBL" id="JARTCD010000271">
    <property type="protein sequence ID" value="KAJ8651346.1"/>
    <property type="molecule type" value="Genomic_DNA"/>
</dbReference>
<evidence type="ECO:0000256" key="2">
    <source>
        <dbReference type="ARBA" id="ARBA00022857"/>
    </source>
</evidence>
<organism evidence="4 5">
    <name type="scientific">Lichtheimia ornata</name>
    <dbReference type="NCBI Taxonomy" id="688661"/>
    <lineage>
        <taxon>Eukaryota</taxon>
        <taxon>Fungi</taxon>
        <taxon>Fungi incertae sedis</taxon>
        <taxon>Mucoromycota</taxon>
        <taxon>Mucoromycotina</taxon>
        <taxon>Mucoromycetes</taxon>
        <taxon>Mucorales</taxon>
        <taxon>Lichtheimiaceae</taxon>
        <taxon>Lichtheimia</taxon>
    </lineage>
</organism>
<comment type="similarity">
    <text evidence="1">Belongs to the NmrA-type oxidoreductase family.</text>
</comment>
<proteinExistence type="inferred from homology"/>
<keyword evidence="2" id="KW-0521">NADP</keyword>
<keyword evidence="5" id="KW-1185">Reference proteome</keyword>
<dbReference type="PANTHER" id="PTHR42748">
    <property type="entry name" value="NITROGEN METABOLITE REPRESSION PROTEIN NMRA FAMILY MEMBER"/>
    <property type="match status" value="1"/>
</dbReference>
<comment type="caution">
    <text evidence="4">The sequence shown here is derived from an EMBL/GenBank/DDBJ whole genome shotgun (WGS) entry which is preliminary data.</text>
</comment>
<sequence>MSDKQPIAIVGITGNQAGATAKHLLENGAHVRGIARDPSKAVEWVNSKAELVTGSMEDYDSLVQAFTGVRSVYFATPFIVDDAEIQMGKNVVDAAKQAGVSHLVFSSVCIVEECRMVPHWNTKYEIEQYMRASGIPFTIVRPALFMDNFTSTGMFPSKGDKMCGMLSPDRKQQLINVNDIGYVTSTIMLNPEAYIGKTIELASDYLCGNEMAQIRSKLLNGTDGTEGTYTAIHFTEPHIKAMVDFMETHDYIADIPQLKKEFPKLRTWEEFVKEELVEK</sequence>
<dbReference type="SUPFAM" id="SSF51735">
    <property type="entry name" value="NAD(P)-binding Rossmann-fold domains"/>
    <property type="match status" value="1"/>
</dbReference>
<dbReference type="RefSeq" id="XP_058336261.1">
    <property type="nucleotide sequence ID" value="XM_058492973.1"/>
</dbReference>
<dbReference type="Proteomes" id="UP001234581">
    <property type="component" value="Unassembled WGS sequence"/>
</dbReference>
<name>A0AAD7UQU9_9FUNG</name>
<dbReference type="InterPro" id="IPR051164">
    <property type="entry name" value="NmrA-like_oxidored"/>
</dbReference>
<dbReference type="PANTHER" id="PTHR42748:SF7">
    <property type="entry name" value="NMRA LIKE REDOX SENSOR 1-RELATED"/>
    <property type="match status" value="1"/>
</dbReference>
<dbReference type="Pfam" id="PF05368">
    <property type="entry name" value="NmrA"/>
    <property type="match status" value="1"/>
</dbReference>
<evidence type="ECO:0000256" key="1">
    <source>
        <dbReference type="ARBA" id="ARBA00006328"/>
    </source>
</evidence>
<dbReference type="InterPro" id="IPR008030">
    <property type="entry name" value="NmrA-like"/>
</dbReference>
<evidence type="ECO:0000313" key="4">
    <source>
        <dbReference type="EMBL" id="KAJ8651346.1"/>
    </source>
</evidence>
<accession>A0AAD7UQU9</accession>